<evidence type="ECO:0000256" key="1">
    <source>
        <dbReference type="SAM" id="MobiDB-lite"/>
    </source>
</evidence>
<evidence type="ECO:0000256" key="2">
    <source>
        <dbReference type="SAM" id="Phobius"/>
    </source>
</evidence>
<protein>
    <submittedName>
        <fullName evidence="3">Uncharacterized protein</fullName>
    </submittedName>
</protein>
<gene>
    <name evidence="3" type="ORF">ACFPFO_15660</name>
</gene>
<keyword evidence="2" id="KW-0472">Membrane</keyword>
<feature type="transmembrane region" description="Helical" evidence="2">
    <location>
        <begin position="19"/>
        <end position="38"/>
    </location>
</feature>
<organism evidence="3 4">
    <name type="scientific">Saliphagus infecundisoli</name>
    <dbReference type="NCBI Taxonomy" id="1849069"/>
    <lineage>
        <taxon>Archaea</taxon>
        <taxon>Methanobacteriati</taxon>
        <taxon>Methanobacteriota</taxon>
        <taxon>Stenosarchaea group</taxon>
        <taxon>Halobacteria</taxon>
        <taxon>Halobacteriales</taxon>
        <taxon>Natrialbaceae</taxon>
        <taxon>Saliphagus</taxon>
    </lineage>
</organism>
<sequence length="75" mass="7388">MIGALTVGKKAAKFGYKKYGVPGAILAGAGGVAGLVVAKKGFKRLTQSAIEGDTPRLESGESSSSSGDADADSDA</sequence>
<evidence type="ECO:0000313" key="4">
    <source>
        <dbReference type="Proteomes" id="UP001595925"/>
    </source>
</evidence>
<name>A0ABD5QHS6_9EURY</name>
<keyword evidence="4" id="KW-1185">Reference proteome</keyword>
<reference evidence="3 4" key="1">
    <citation type="journal article" date="2019" name="Int. J. Syst. Evol. Microbiol.">
        <title>The Global Catalogue of Microorganisms (GCM) 10K type strain sequencing project: providing services to taxonomists for standard genome sequencing and annotation.</title>
        <authorList>
            <consortium name="The Broad Institute Genomics Platform"/>
            <consortium name="The Broad Institute Genome Sequencing Center for Infectious Disease"/>
            <person name="Wu L."/>
            <person name="Ma J."/>
        </authorList>
    </citation>
    <scope>NUCLEOTIDE SEQUENCE [LARGE SCALE GENOMIC DNA]</scope>
    <source>
        <strain evidence="3 4">CGMCC 1.15824</strain>
    </source>
</reference>
<comment type="caution">
    <text evidence="3">The sequence shown here is derived from an EMBL/GenBank/DDBJ whole genome shotgun (WGS) entry which is preliminary data.</text>
</comment>
<dbReference type="Proteomes" id="UP001595925">
    <property type="component" value="Unassembled WGS sequence"/>
</dbReference>
<keyword evidence="2" id="KW-0812">Transmembrane</keyword>
<dbReference type="EMBL" id="JBHSJG010000041">
    <property type="protein sequence ID" value="MFC4989174.1"/>
    <property type="molecule type" value="Genomic_DNA"/>
</dbReference>
<accession>A0ABD5QHS6</accession>
<dbReference type="RefSeq" id="WP_224829512.1">
    <property type="nucleotide sequence ID" value="NZ_JAIVEF010000022.1"/>
</dbReference>
<proteinExistence type="predicted"/>
<keyword evidence="2" id="KW-1133">Transmembrane helix</keyword>
<feature type="region of interest" description="Disordered" evidence="1">
    <location>
        <begin position="49"/>
        <end position="75"/>
    </location>
</feature>
<dbReference type="AlphaFoldDB" id="A0ABD5QHS6"/>
<evidence type="ECO:0000313" key="3">
    <source>
        <dbReference type="EMBL" id="MFC4989174.1"/>
    </source>
</evidence>